<gene>
    <name evidence="2" type="ORF">DN820_02730</name>
</gene>
<dbReference type="AlphaFoldDB" id="A0A5R9QJT1"/>
<evidence type="ECO:0000259" key="1">
    <source>
        <dbReference type="Pfam" id="PF12680"/>
    </source>
</evidence>
<dbReference type="Pfam" id="PF12680">
    <property type="entry name" value="SnoaL_2"/>
    <property type="match status" value="1"/>
</dbReference>
<dbReference type="InterPro" id="IPR032710">
    <property type="entry name" value="NTF2-like_dom_sf"/>
</dbReference>
<evidence type="ECO:0000313" key="2">
    <source>
        <dbReference type="EMBL" id="TLX65242.1"/>
    </source>
</evidence>
<name>A0A5R9QJT1_9GAMM</name>
<accession>A0A5R9QJT1</accession>
<reference evidence="2 3" key="1">
    <citation type="journal article" date="2017" name="Eur. J. Clin. Microbiol. Infect. Dis.">
        <title>Uncommonly isolated clinical Pseudomonas: identification and phylogenetic assignation.</title>
        <authorList>
            <person name="Mulet M."/>
            <person name="Gomila M."/>
            <person name="Ramirez A."/>
            <person name="Cardew S."/>
            <person name="Moore E.R."/>
            <person name="Lalucat J."/>
            <person name="Garcia-Valdes E."/>
        </authorList>
    </citation>
    <scope>NUCLEOTIDE SEQUENCE [LARGE SCALE GENOMIC DNA]</scope>
    <source>
        <strain evidence="2 3">SD129</strain>
    </source>
</reference>
<dbReference type="SUPFAM" id="SSF54427">
    <property type="entry name" value="NTF2-like"/>
    <property type="match status" value="1"/>
</dbReference>
<dbReference type="InterPro" id="IPR037401">
    <property type="entry name" value="SnoaL-like"/>
</dbReference>
<dbReference type="Gene3D" id="3.10.450.50">
    <property type="match status" value="1"/>
</dbReference>
<sequence>MSALMLQTPVAASLDHWHRMVAARDLSSLPVLLADDAVFRSPMAFKPYEGARAVNLILNTVLGVFEDFRYHRQLACADGLNVVLEFSARVGTRTLKGIDMIAFDEAGKIREFEVMIRPMSALQALGDEMGRRLANPGA</sequence>
<dbReference type="Proteomes" id="UP000306753">
    <property type="component" value="Unassembled WGS sequence"/>
</dbReference>
<feature type="domain" description="SnoaL-like" evidence="1">
    <location>
        <begin position="16"/>
        <end position="111"/>
    </location>
</feature>
<dbReference type="EMBL" id="QLAG01000002">
    <property type="protein sequence ID" value="TLX65242.1"/>
    <property type="molecule type" value="Genomic_DNA"/>
</dbReference>
<proteinExistence type="predicted"/>
<organism evidence="2 3">
    <name type="scientific">Stutzerimonas nosocomialis</name>
    <dbReference type="NCBI Taxonomy" id="1056496"/>
    <lineage>
        <taxon>Bacteria</taxon>
        <taxon>Pseudomonadati</taxon>
        <taxon>Pseudomonadota</taxon>
        <taxon>Gammaproteobacteria</taxon>
        <taxon>Pseudomonadales</taxon>
        <taxon>Pseudomonadaceae</taxon>
        <taxon>Stutzerimonas</taxon>
    </lineage>
</organism>
<keyword evidence="3" id="KW-1185">Reference proteome</keyword>
<protein>
    <submittedName>
        <fullName evidence="2">Nuclear transport factor 2 family protein</fullName>
    </submittedName>
</protein>
<evidence type="ECO:0000313" key="3">
    <source>
        <dbReference type="Proteomes" id="UP000306753"/>
    </source>
</evidence>
<dbReference type="RefSeq" id="WP_138410840.1">
    <property type="nucleotide sequence ID" value="NZ_QLAG01000002.1"/>
</dbReference>
<comment type="caution">
    <text evidence="2">The sequence shown here is derived from an EMBL/GenBank/DDBJ whole genome shotgun (WGS) entry which is preliminary data.</text>
</comment>